<dbReference type="InterPro" id="IPR000182">
    <property type="entry name" value="GNAT_dom"/>
</dbReference>
<dbReference type="SUPFAM" id="SSF55729">
    <property type="entry name" value="Acyl-CoA N-acyltransferases (Nat)"/>
    <property type="match status" value="1"/>
</dbReference>
<dbReference type="EMBL" id="JAACJK010000059">
    <property type="protein sequence ID" value="KAF5335941.1"/>
    <property type="molecule type" value="Genomic_DNA"/>
</dbReference>
<dbReference type="Gene3D" id="3.40.630.30">
    <property type="match status" value="1"/>
</dbReference>
<dbReference type="Pfam" id="PF13302">
    <property type="entry name" value="Acetyltransf_3"/>
    <property type="match status" value="1"/>
</dbReference>
<dbReference type="PANTHER" id="PTHR43441">
    <property type="entry name" value="RIBOSOMAL-PROTEIN-SERINE ACETYLTRANSFERASE"/>
    <property type="match status" value="1"/>
</dbReference>
<protein>
    <recommendedName>
        <fullName evidence="1">N-acetyltransferase domain-containing protein</fullName>
    </recommendedName>
</protein>
<proteinExistence type="predicted"/>
<gene>
    <name evidence="2" type="ORF">D9611_006222</name>
</gene>
<evidence type="ECO:0000313" key="2">
    <source>
        <dbReference type="EMBL" id="KAF5335941.1"/>
    </source>
</evidence>
<dbReference type="InterPro" id="IPR016181">
    <property type="entry name" value="Acyl_CoA_acyltransferase"/>
</dbReference>
<evidence type="ECO:0000313" key="3">
    <source>
        <dbReference type="Proteomes" id="UP000541558"/>
    </source>
</evidence>
<reference evidence="2 3" key="1">
    <citation type="journal article" date="2020" name="ISME J.">
        <title>Uncovering the hidden diversity of litter-decomposition mechanisms in mushroom-forming fungi.</title>
        <authorList>
            <person name="Floudas D."/>
            <person name="Bentzer J."/>
            <person name="Ahren D."/>
            <person name="Johansson T."/>
            <person name="Persson P."/>
            <person name="Tunlid A."/>
        </authorList>
    </citation>
    <scope>NUCLEOTIDE SEQUENCE [LARGE SCALE GENOMIC DNA]</scope>
    <source>
        <strain evidence="2 3">CBS 175.51</strain>
    </source>
</reference>
<evidence type="ECO:0000259" key="1">
    <source>
        <dbReference type="PROSITE" id="PS51186"/>
    </source>
</evidence>
<dbReference type="GO" id="GO:0008999">
    <property type="term" value="F:protein-N-terminal-alanine acetyltransferase activity"/>
    <property type="evidence" value="ECO:0007669"/>
    <property type="project" value="TreeGrafter"/>
</dbReference>
<organism evidence="2 3">
    <name type="scientific">Ephemerocybe angulata</name>
    <dbReference type="NCBI Taxonomy" id="980116"/>
    <lineage>
        <taxon>Eukaryota</taxon>
        <taxon>Fungi</taxon>
        <taxon>Dikarya</taxon>
        <taxon>Basidiomycota</taxon>
        <taxon>Agaricomycotina</taxon>
        <taxon>Agaricomycetes</taxon>
        <taxon>Agaricomycetidae</taxon>
        <taxon>Agaricales</taxon>
        <taxon>Agaricineae</taxon>
        <taxon>Psathyrellaceae</taxon>
        <taxon>Ephemerocybe</taxon>
    </lineage>
</organism>
<dbReference type="GO" id="GO:1990189">
    <property type="term" value="F:protein N-terminal-serine acetyltransferase activity"/>
    <property type="evidence" value="ECO:0007669"/>
    <property type="project" value="TreeGrafter"/>
</dbReference>
<sequence>MERALAQDCPPFQLFIMSATSEHQAYDQNFCFPVPEALESDRVKLVPFVPSVHSKAYADLSSTYREVYRYIPLGAFWDQAALDTYIEQSFRVEPGWILFAIFDKTKPSETFGADGSLAGIIGYINTDPKHLSTEIGAVILFPPFQRTHVASNATGLLLQYALNRPSEGGLGLRRVAWRANALNKGSINLAQRLKFQVEGVLRWNRALPAHLANDQDRMANRESLREEDPKPDCVGRDTALLGLCWDDWESGAKENVATVMARTK</sequence>
<dbReference type="Proteomes" id="UP000541558">
    <property type="component" value="Unassembled WGS sequence"/>
</dbReference>
<dbReference type="AlphaFoldDB" id="A0A8H5C7D9"/>
<accession>A0A8H5C7D9</accession>
<feature type="domain" description="N-acetyltransferase" evidence="1">
    <location>
        <begin position="43"/>
        <end position="214"/>
    </location>
</feature>
<dbReference type="InterPro" id="IPR051908">
    <property type="entry name" value="Ribosomal_N-acetyltransferase"/>
</dbReference>
<dbReference type="PROSITE" id="PS51186">
    <property type="entry name" value="GNAT"/>
    <property type="match status" value="1"/>
</dbReference>
<dbReference type="PANTHER" id="PTHR43441:SF5">
    <property type="entry name" value="FAMILY ACETYLTRANSFERASE, PUTATIVE-RELATED"/>
    <property type="match status" value="1"/>
</dbReference>
<name>A0A8H5C7D9_9AGAR</name>
<dbReference type="OrthoDB" id="41238at2759"/>
<comment type="caution">
    <text evidence="2">The sequence shown here is derived from an EMBL/GenBank/DDBJ whole genome shotgun (WGS) entry which is preliminary data.</text>
</comment>
<keyword evidence="3" id="KW-1185">Reference proteome</keyword>